<dbReference type="Gene3D" id="3.30.2010.10">
    <property type="entry name" value="Metalloproteases ('zincins'), catalytic domain"/>
    <property type="match status" value="1"/>
</dbReference>
<dbReference type="EMBL" id="CP102252">
    <property type="protein sequence ID" value="UWN65596.1"/>
    <property type="molecule type" value="Genomic_DNA"/>
</dbReference>
<evidence type="ECO:0000259" key="1">
    <source>
        <dbReference type="Pfam" id="PF01863"/>
    </source>
</evidence>
<accession>A0ABY5V7S8</accession>
<gene>
    <name evidence="2" type="ORF">NQ519_01815</name>
</gene>
<dbReference type="Pfam" id="PF01863">
    <property type="entry name" value="YgjP-like"/>
    <property type="match status" value="1"/>
</dbReference>
<dbReference type="CDD" id="cd07344">
    <property type="entry name" value="M48_yhfN_like"/>
    <property type="match status" value="1"/>
</dbReference>
<dbReference type="PANTHER" id="PTHR30399">
    <property type="entry name" value="UNCHARACTERIZED PROTEIN YGJP"/>
    <property type="match status" value="1"/>
</dbReference>
<evidence type="ECO:0000313" key="3">
    <source>
        <dbReference type="Proteomes" id="UP001058267"/>
    </source>
</evidence>
<dbReference type="RefSeq" id="WP_019149774.1">
    <property type="nucleotide sequence ID" value="NZ_CP102252.1"/>
</dbReference>
<keyword evidence="3" id="KW-1185">Reference proteome</keyword>
<dbReference type="PANTHER" id="PTHR30399:SF1">
    <property type="entry name" value="UTP PYROPHOSPHATASE"/>
    <property type="match status" value="1"/>
</dbReference>
<sequence length="191" mass="21719">MTSVWVHPRLGEVTLSQSVRARRVLISVRATGAVRLSFPRGVSQKRALAFLDEKAEWIEAARERLARKRAALPPQLPSEERKARVEELRRAAKADLPGRIARLSEATGLKYEKLSIRASRTKWGSCSGRNHISLSLFLMTLPEHLRDYVIIHELCHTVHHNHSPRFHALVDRLVGGCEKALNKELRAFTIR</sequence>
<evidence type="ECO:0000313" key="2">
    <source>
        <dbReference type="EMBL" id="UWN65596.1"/>
    </source>
</evidence>
<name>A0ABY5V7S8_9BACT</name>
<proteinExistence type="predicted"/>
<feature type="domain" description="YgjP-like metallopeptidase" evidence="1">
    <location>
        <begin position="76"/>
        <end position="180"/>
    </location>
</feature>
<dbReference type="InterPro" id="IPR053136">
    <property type="entry name" value="UTP_pyrophosphatase-like"/>
</dbReference>
<dbReference type="InterPro" id="IPR002725">
    <property type="entry name" value="YgjP-like_metallopeptidase"/>
</dbReference>
<protein>
    <submittedName>
        <fullName evidence="2">M48 family metallopeptidase</fullName>
    </submittedName>
</protein>
<dbReference type="Proteomes" id="UP001058267">
    <property type="component" value="Chromosome"/>
</dbReference>
<organism evidence="2 3">
    <name type="scientific">Alistipes senegalensis JC50</name>
    <dbReference type="NCBI Taxonomy" id="1033732"/>
    <lineage>
        <taxon>Bacteria</taxon>
        <taxon>Pseudomonadati</taxon>
        <taxon>Bacteroidota</taxon>
        <taxon>Bacteroidia</taxon>
        <taxon>Bacteroidales</taxon>
        <taxon>Rikenellaceae</taxon>
        <taxon>Alistipes</taxon>
    </lineage>
</organism>
<reference evidence="2" key="1">
    <citation type="journal article" date="2022" name="Cell">
        <title>Design, construction, and in vivo augmentation of a complex gut microbiome.</title>
        <authorList>
            <person name="Cheng A.G."/>
            <person name="Ho P.Y."/>
            <person name="Aranda-Diaz A."/>
            <person name="Jain S."/>
            <person name="Yu F.B."/>
            <person name="Meng X."/>
            <person name="Wang M."/>
            <person name="Iakiviak M."/>
            <person name="Nagashima K."/>
            <person name="Zhao A."/>
            <person name="Murugkar P."/>
            <person name="Patil A."/>
            <person name="Atabakhsh K."/>
            <person name="Weakley A."/>
            <person name="Yan J."/>
            <person name="Brumbaugh A.R."/>
            <person name="Higginbottom S."/>
            <person name="Dimas A."/>
            <person name="Shiver A.L."/>
            <person name="Deutschbauer A."/>
            <person name="Neff N."/>
            <person name="Sonnenburg J.L."/>
            <person name="Huang K.C."/>
            <person name="Fischbach M.A."/>
        </authorList>
    </citation>
    <scope>NUCLEOTIDE SEQUENCE</scope>
    <source>
        <strain evidence="2">JC50</strain>
    </source>
</reference>